<dbReference type="KEGG" id="fbm:MQE35_10455"/>
<protein>
    <submittedName>
        <fullName evidence="2">Uncharacterized protein</fullName>
    </submittedName>
</protein>
<dbReference type="Proteomes" id="UP000831290">
    <property type="component" value="Chromosome"/>
</dbReference>
<evidence type="ECO:0000313" key="3">
    <source>
        <dbReference type="Proteomes" id="UP000831290"/>
    </source>
</evidence>
<keyword evidence="3" id="KW-1185">Reference proteome</keyword>
<sequence>MKITDLQKQIENLPEKLRTSILAIIEIKTEIDMEKVLSKMDIQFKVIVGMMGIAFTLIGLLLTIYKFIG</sequence>
<dbReference type="EMBL" id="CP094358">
    <property type="protein sequence ID" value="UOB16158.1"/>
    <property type="molecule type" value="Genomic_DNA"/>
</dbReference>
<keyword evidence="1" id="KW-1133">Transmembrane helix</keyword>
<keyword evidence="1" id="KW-0812">Transmembrane</keyword>
<reference evidence="2" key="1">
    <citation type="submission" date="2022-03" db="EMBL/GenBank/DDBJ databases">
        <title>Description of Abyssus ytuae gen. nov., sp. nov., a novel member of the family Flavobacteriaceae isolated from the sediment of Mariana Trench.</title>
        <authorList>
            <person name="Zhang J."/>
            <person name="Xu X."/>
        </authorList>
    </citation>
    <scope>NUCLEOTIDE SEQUENCE</scope>
    <source>
        <strain evidence="2">MT3330</strain>
    </source>
</reference>
<evidence type="ECO:0000313" key="2">
    <source>
        <dbReference type="EMBL" id="UOB16158.1"/>
    </source>
</evidence>
<feature type="transmembrane region" description="Helical" evidence="1">
    <location>
        <begin position="46"/>
        <end position="68"/>
    </location>
</feature>
<proteinExistence type="predicted"/>
<dbReference type="AlphaFoldDB" id="A0A9E6ZP55"/>
<organism evidence="2 3">
    <name type="scientific">Abyssalbus ytuae</name>
    <dbReference type="NCBI Taxonomy" id="2926907"/>
    <lineage>
        <taxon>Bacteria</taxon>
        <taxon>Pseudomonadati</taxon>
        <taxon>Bacteroidota</taxon>
        <taxon>Flavobacteriia</taxon>
        <taxon>Flavobacteriales</taxon>
        <taxon>Flavobacteriaceae</taxon>
        <taxon>Abyssalbus</taxon>
    </lineage>
</organism>
<dbReference type="RefSeq" id="WP_255841322.1">
    <property type="nucleotide sequence ID" value="NZ_CP094358.1"/>
</dbReference>
<evidence type="ECO:0000256" key="1">
    <source>
        <dbReference type="SAM" id="Phobius"/>
    </source>
</evidence>
<name>A0A9E6ZP55_9FLAO</name>
<keyword evidence="1" id="KW-0472">Membrane</keyword>
<accession>A0A9E6ZP55</accession>
<gene>
    <name evidence="2" type="ORF">MQE35_10455</name>
</gene>